<feature type="transmembrane region" description="Helical" evidence="9">
    <location>
        <begin position="14"/>
        <end position="35"/>
    </location>
</feature>
<feature type="transmembrane region" description="Helical" evidence="9">
    <location>
        <begin position="232"/>
        <end position="257"/>
    </location>
</feature>
<dbReference type="PROSITE" id="PS50929">
    <property type="entry name" value="ABC_TM1F"/>
    <property type="match status" value="1"/>
</dbReference>
<name>A0A7D5G4N6_ENTFC</name>
<accession>A0A7D5G4N6</accession>
<evidence type="ECO:0000256" key="7">
    <source>
        <dbReference type="ARBA" id="ARBA00022989"/>
    </source>
</evidence>
<evidence type="ECO:0000256" key="3">
    <source>
        <dbReference type="ARBA" id="ARBA00022475"/>
    </source>
</evidence>
<feature type="domain" description="ABC transmembrane type-1" evidence="11">
    <location>
        <begin position="18"/>
        <end position="295"/>
    </location>
</feature>
<proteinExistence type="predicted"/>
<feature type="transmembrane region" description="Helical" evidence="9">
    <location>
        <begin position="269"/>
        <end position="291"/>
    </location>
</feature>
<dbReference type="InterPro" id="IPR011527">
    <property type="entry name" value="ABC1_TM_dom"/>
</dbReference>
<dbReference type="SUPFAM" id="SSF52540">
    <property type="entry name" value="P-loop containing nucleoside triphosphate hydrolases"/>
    <property type="match status" value="1"/>
</dbReference>
<keyword evidence="2" id="KW-0813">Transport</keyword>
<dbReference type="GO" id="GO:0015421">
    <property type="term" value="F:ABC-type oligopeptide transporter activity"/>
    <property type="evidence" value="ECO:0007669"/>
    <property type="project" value="TreeGrafter"/>
</dbReference>
<feature type="domain" description="ABC transporter" evidence="10">
    <location>
        <begin position="327"/>
        <end position="563"/>
    </location>
</feature>
<dbReference type="FunFam" id="3.40.50.300:FF:000221">
    <property type="entry name" value="Multidrug ABC transporter ATP-binding protein"/>
    <property type="match status" value="1"/>
</dbReference>
<dbReference type="InterPro" id="IPR039421">
    <property type="entry name" value="Type_1_exporter"/>
</dbReference>
<dbReference type="Pfam" id="PF00005">
    <property type="entry name" value="ABC_tran"/>
    <property type="match status" value="1"/>
</dbReference>
<evidence type="ECO:0000259" key="11">
    <source>
        <dbReference type="PROSITE" id="PS50929"/>
    </source>
</evidence>
<dbReference type="InterPro" id="IPR003439">
    <property type="entry name" value="ABC_transporter-like_ATP-bd"/>
</dbReference>
<keyword evidence="12" id="KW-0614">Plasmid</keyword>
<evidence type="ECO:0000313" key="12">
    <source>
        <dbReference type="EMBL" id="QLG04472.1"/>
    </source>
</evidence>
<evidence type="ECO:0000256" key="8">
    <source>
        <dbReference type="ARBA" id="ARBA00023136"/>
    </source>
</evidence>
<feature type="transmembrane region" description="Helical" evidence="9">
    <location>
        <begin position="156"/>
        <end position="176"/>
    </location>
</feature>
<keyword evidence="6 12" id="KW-0067">ATP-binding</keyword>
<evidence type="ECO:0000259" key="10">
    <source>
        <dbReference type="PROSITE" id="PS50893"/>
    </source>
</evidence>
<dbReference type="RefSeq" id="WP_002339171.1">
    <property type="nucleotide sequence ID" value="NZ_CAKMBO010000033.1"/>
</dbReference>
<dbReference type="Pfam" id="PF00664">
    <property type="entry name" value="ABC_membrane"/>
    <property type="match status" value="1"/>
</dbReference>
<evidence type="ECO:0000256" key="9">
    <source>
        <dbReference type="SAM" id="Phobius"/>
    </source>
</evidence>
<dbReference type="PROSITE" id="PS50893">
    <property type="entry name" value="ABC_TRANSPORTER_2"/>
    <property type="match status" value="1"/>
</dbReference>
<dbReference type="CDD" id="cd18551">
    <property type="entry name" value="ABC_6TM_LmrA_like"/>
    <property type="match status" value="1"/>
</dbReference>
<dbReference type="PANTHER" id="PTHR43394">
    <property type="entry name" value="ATP-DEPENDENT PERMEASE MDL1, MITOCHONDRIAL"/>
    <property type="match status" value="1"/>
</dbReference>
<evidence type="ECO:0000256" key="4">
    <source>
        <dbReference type="ARBA" id="ARBA00022692"/>
    </source>
</evidence>
<dbReference type="InterPro" id="IPR003593">
    <property type="entry name" value="AAA+_ATPase"/>
</dbReference>
<feature type="transmembrane region" description="Helical" evidence="9">
    <location>
        <begin position="47"/>
        <end position="66"/>
    </location>
</feature>
<evidence type="ECO:0000256" key="1">
    <source>
        <dbReference type="ARBA" id="ARBA00004651"/>
    </source>
</evidence>
<dbReference type="GO" id="GO:0005886">
    <property type="term" value="C:plasma membrane"/>
    <property type="evidence" value="ECO:0007669"/>
    <property type="project" value="UniProtKB-SubCell"/>
</dbReference>
<keyword evidence="8 9" id="KW-0472">Membrane</keyword>
<evidence type="ECO:0000256" key="5">
    <source>
        <dbReference type="ARBA" id="ARBA00022741"/>
    </source>
</evidence>
<dbReference type="AlphaFoldDB" id="A0A7D5G4N6"/>
<keyword evidence="7 9" id="KW-1133">Transmembrane helix</keyword>
<keyword evidence="5" id="KW-0547">Nucleotide-binding</keyword>
<dbReference type="SUPFAM" id="SSF90123">
    <property type="entry name" value="ABC transporter transmembrane region"/>
    <property type="match status" value="1"/>
</dbReference>
<comment type="subcellular location">
    <subcellularLocation>
        <location evidence="1">Cell membrane</location>
        <topology evidence="1">Multi-pass membrane protein</topology>
    </subcellularLocation>
</comment>
<dbReference type="GO" id="GO:0016887">
    <property type="term" value="F:ATP hydrolysis activity"/>
    <property type="evidence" value="ECO:0007669"/>
    <property type="project" value="InterPro"/>
</dbReference>
<keyword evidence="3" id="KW-1003">Cell membrane</keyword>
<dbReference type="SMART" id="SM00382">
    <property type="entry name" value="AAA"/>
    <property type="match status" value="1"/>
</dbReference>
<evidence type="ECO:0000256" key="2">
    <source>
        <dbReference type="ARBA" id="ARBA00022448"/>
    </source>
</evidence>
<dbReference type="PANTHER" id="PTHR43394:SF1">
    <property type="entry name" value="ATP-BINDING CASSETTE SUB-FAMILY B MEMBER 10, MITOCHONDRIAL"/>
    <property type="match status" value="1"/>
</dbReference>
<dbReference type="GO" id="GO:0005524">
    <property type="term" value="F:ATP binding"/>
    <property type="evidence" value="ECO:0007669"/>
    <property type="project" value="UniProtKB-KW"/>
</dbReference>
<keyword evidence="4 9" id="KW-0812">Transmembrane</keyword>
<dbReference type="InterPro" id="IPR036640">
    <property type="entry name" value="ABC1_TM_sf"/>
</dbReference>
<protein>
    <submittedName>
        <fullName evidence="12">Lipid A export ATP-binding/permease protein MsbA</fullName>
    </submittedName>
</protein>
<organism evidence="12">
    <name type="scientific">Enterococcus faecium</name>
    <name type="common">Streptococcus faecium</name>
    <dbReference type="NCBI Taxonomy" id="1352"/>
    <lineage>
        <taxon>Bacteria</taxon>
        <taxon>Bacillati</taxon>
        <taxon>Bacillota</taxon>
        <taxon>Bacilli</taxon>
        <taxon>Lactobacillales</taxon>
        <taxon>Enterococcaceae</taxon>
        <taxon>Enterococcus</taxon>
    </lineage>
</organism>
<evidence type="ECO:0000256" key="6">
    <source>
        <dbReference type="ARBA" id="ARBA00022840"/>
    </source>
</evidence>
<sequence length="567" mass="63903">MFFLPKNNFKIIRLVYPIVLGTFGVVLAILVSIRFKDFIDYIAMSSRINWQMLFLILLLVIGQFIFQVLSDYMLQILGTEVVYELRGLLIEKILYLPKKVFDIKNSGDIASILVNDTSAIYHLVSITIPSLFNSSIAVILITCVLFYLSIKLSITLLIVVPLIFLLFIPLGNKLAIISIKLQEKIGDLNVFGQYIVSENTFIKSYVAQAIEEKKGRSINKSIKDIGIYQAKIYALITPLMSTIVIISVLSIISYGLYLISNKELTIGSFIAYISLFYQLVSPIGELGNAYAQIKGIKGATKRIKELLGIVNTEDIYTGSRNLEFKKILFKNVTFSYDTNKTNLNKINMLVSKGETVAIVGPSGAGKTTIISLLERFYDIDSGKIFIDNENIENISLEYLRSNIGYVSQKYPLVTGTIRDNLLYGLVNKNITDQQLYNISKLTNFYEVLDRLPDKLDSKVGEKGILLSEGEKQRLVLTRIFLIDPPILLLDEITSSIDSYSEKVVQESIGKINRDKLVIIVAHRLSTIQNADKIIFIENGNITGVGSHLELLENHKLYAKFIEYQTQK</sequence>
<feature type="transmembrane region" description="Helical" evidence="9">
    <location>
        <begin position="131"/>
        <end position="150"/>
    </location>
</feature>
<geneLocation type="plasmid" evidence="12">
    <name>unnamed</name>
</geneLocation>
<dbReference type="Gene3D" id="3.40.50.300">
    <property type="entry name" value="P-loop containing nucleotide triphosphate hydrolases"/>
    <property type="match status" value="1"/>
</dbReference>
<dbReference type="EMBL" id="MT501398">
    <property type="protein sequence ID" value="QLG04472.1"/>
    <property type="molecule type" value="Genomic_DNA"/>
</dbReference>
<dbReference type="InterPro" id="IPR027417">
    <property type="entry name" value="P-loop_NTPase"/>
</dbReference>
<reference evidence="12" key="1">
    <citation type="submission" date="2020-05" db="EMBL/GenBank/DDBJ databases">
        <authorList>
            <person name="Shadrin A.M."/>
            <person name="Buzikov R.M."/>
            <person name="Piligrimova E.G."/>
        </authorList>
    </citation>
    <scope>NUCLEOTIDE SEQUENCE</scope>
    <source>
        <strain evidence="12">FS86</strain>
        <plasmid evidence="12">unnamed</plasmid>
    </source>
</reference>
<dbReference type="Gene3D" id="1.20.1560.10">
    <property type="entry name" value="ABC transporter type 1, transmembrane domain"/>
    <property type="match status" value="1"/>
</dbReference>